<dbReference type="Gene3D" id="3.40.50.2300">
    <property type="match status" value="2"/>
</dbReference>
<keyword evidence="8" id="KW-1185">Reference proteome</keyword>
<comment type="caution">
    <text evidence="7">The sequence shown here is derived from an EMBL/GenBank/DDBJ whole genome shotgun (WGS) entry which is preliminary data.</text>
</comment>
<protein>
    <submittedName>
        <fullName evidence="7">ABC transporter substrate-binding protein</fullName>
    </submittedName>
</protein>
<dbReference type="SUPFAM" id="SSF53822">
    <property type="entry name" value="Periplasmic binding protein-like I"/>
    <property type="match status" value="1"/>
</dbReference>
<keyword evidence="4" id="KW-0029">Amino-acid transport</keyword>
<dbReference type="PANTHER" id="PTHR30483:SF6">
    <property type="entry name" value="PERIPLASMIC BINDING PROTEIN OF ABC TRANSPORTER FOR NATURAL AMINO ACIDS"/>
    <property type="match status" value="1"/>
</dbReference>
<evidence type="ECO:0000256" key="3">
    <source>
        <dbReference type="ARBA" id="ARBA00022729"/>
    </source>
</evidence>
<dbReference type="PANTHER" id="PTHR30483">
    <property type="entry name" value="LEUCINE-SPECIFIC-BINDING PROTEIN"/>
    <property type="match status" value="1"/>
</dbReference>
<comment type="similarity">
    <text evidence="1">Belongs to the leucine-binding protein family.</text>
</comment>
<dbReference type="InterPro" id="IPR028082">
    <property type="entry name" value="Peripla_BP_I"/>
</dbReference>
<evidence type="ECO:0000259" key="6">
    <source>
        <dbReference type="Pfam" id="PF13458"/>
    </source>
</evidence>
<evidence type="ECO:0000313" key="7">
    <source>
        <dbReference type="EMBL" id="MEU8132846.1"/>
    </source>
</evidence>
<dbReference type="InterPro" id="IPR000709">
    <property type="entry name" value="Leu_Ile_Val-bd"/>
</dbReference>
<name>A0ABV3DAX6_9ACTN</name>
<dbReference type="InterPro" id="IPR051010">
    <property type="entry name" value="BCAA_transport"/>
</dbReference>
<feature type="region of interest" description="Disordered" evidence="5">
    <location>
        <begin position="1"/>
        <end position="24"/>
    </location>
</feature>
<keyword evidence="2" id="KW-0813">Transport</keyword>
<dbReference type="InterPro" id="IPR028081">
    <property type="entry name" value="Leu-bd"/>
</dbReference>
<dbReference type="Proteomes" id="UP001551482">
    <property type="component" value="Unassembled WGS sequence"/>
</dbReference>
<dbReference type="EMBL" id="JBEZFP010000008">
    <property type="protein sequence ID" value="MEU8132846.1"/>
    <property type="molecule type" value="Genomic_DNA"/>
</dbReference>
<reference evidence="7 8" key="1">
    <citation type="submission" date="2024-06" db="EMBL/GenBank/DDBJ databases">
        <title>The Natural Products Discovery Center: Release of the First 8490 Sequenced Strains for Exploring Actinobacteria Biosynthetic Diversity.</title>
        <authorList>
            <person name="Kalkreuter E."/>
            <person name="Kautsar S.A."/>
            <person name="Yang D."/>
            <person name="Bader C.D."/>
            <person name="Teijaro C.N."/>
            <person name="Fluegel L."/>
            <person name="Davis C.M."/>
            <person name="Simpson J.R."/>
            <person name="Lauterbach L."/>
            <person name="Steele A.D."/>
            <person name="Gui C."/>
            <person name="Meng S."/>
            <person name="Li G."/>
            <person name="Viehrig K."/>
            <person name="Ye F."/>
            <person name="Su P."/>
            <person name="Kiefer A.F."/>
            <person name="Nichols A."/>
            <person name="Cepeda A.J."/>
            <person name="Yan W."/>
            <person name="Fan B."/>
            <person name="Jiang Y."/>
            <person name="Adhikari A."/>
            <person name="Zheng C.-J."/>
            <person name="Schuster L."/>
            <person name="Cowan T.M."/>
            <person name="Smanski M.J."/>
            <person name="Chevrette M.G."/>
            <person name="De Carvalho L.P.S."/>
            <person name="Shen B."/>
        </authorList>
    </citation>
    <scope>NUCLEOTIDE SEQUENCE [LARGE SCALE GENOMIC DNA]</scope>
    <source>
        <strain evidence="7 8">NPDC048946</strain>
    </source>
</reference>
<evidence type="ECO:0000256" key="1">
    <source>
        <dbReference type="ARBA" id="ARBA00010062"/>
    </source>
</evidence>
<dbReference type="PRINTS" id="PR00337">
    <property type="entry name" value="LEUILEVALBP"/>
</dbReference>
<evidence type="ECO:0000256" key="5">
    <source>
        <dbReference type="SAM" id="MobiDB-lite"/>
    </source>
</evidence>
<proteinExistence type="inferred from homology"/>
<keyword evidence="3" id="KW-0732">Signal</keyword>
<dbReference type="RefSeq" id="WP_358349343.1">
    <property type="nucleotide sequence ID" value="NZ_JBEZFP010000008.1"/>
</dbReference>
<feature type="domain" description="Leucine-binding protein" evidence="6">
    <location>
        <begin position="71"/>
        <end position="400"/>
    </location>
</feature>
<feature type="compositionally biased region" description="Polar residues" evidence="5">
    <location>
        <begin position="1"/>
        <end position="10"/>
    </location>
</feature>
<organism evidence="7 8">
    <name type="scientific">Streptodolium elevatio</name>
    <dbReference type="NCBI Taxonomy" id="3157996"/>
    <lineage>
        <taxon>Bacteria</taxon>
        <taxon>Bacillati</taxon>
        <taxon>Actinomycetota</taxon>
        <taxon>Actinomycetes</taxon>
        <taxon>Kitasatosporales</taxon>
        <taxon>Streptomycetaceae</taxon>
        <taxon>Streptodolium</taxon>
    </lineage>
</organism>
<evidence type="ECO:0000256" key="4">
    <source>
        <dbReference type="ARBA" id="ARBA00022970"/>
    </source>
</evidence>
<accession>A0ABV3DAX6</accession>
<evidence type="ECO:0000313" key="8">
    <source>
        <dbReference type="Proteomes" id="UP001551482"/>
    </source>
</evidence>
<sequence>MNRTYTSSGPRSAPRRGTGGIRRTRRIAAGAAAVALALVATACGGDDKKDTDSQAAGGSSAQNADMPAAKIVGLWQVKGEDPNAIDDYQNGALIAVDEINAKGGVLGKPLEFERVPSGLNPTSARTAFLQAKDKKPSGMVGFPGGTEAQGLQRDIDAAGIPIVNVNNDITLLYGAKNGSEWMFTTNPYDGATARNMVALAVKNNWAKIGILGNELGYGRDGTARTEAAVKGTTAAVGDKRLVPVTATDLTEAVLALKGSDAVFSWTYPNTLAAQLKQMAQNNITTPVLGGGSTPVVVNYGLAKGKEIENLNAVLACLPAIDTRPASKAFNDAYKAKFGTDAPPLAAAAHDAVWMQAEAMKKAGTTTDHGKIKAALEQLTWTEGACQPEYKSDPSHILAHQQIAIDYDATGKPTVVDTYKIPELAKGAS</sequence>
<evidence type="ECO:0000256" key="2">
    <source>
        <dbReference type="ARBA" id="ARBA00022448"/>
    </source>
</evidence>
<dbReference type="Pfam" id="PF13458">
    <property type="entry name" value="Peripla_BP_6"/>
    <property type="match status" value="1"/>
</dbReference>
<gene>
    <name evidence="7" type="ORF">AB0C36_04990</name>
</gene>